<accession>A0A2R2YAX9</accession>
<evidence type="ECO:0000313" key="1">
    <source>
        <dbReference type="EMBL" id="ATN92823.1"/>
    </source>
</evidence>
<organism evidence="1 2">
    <name type="scientific">Pseudomonas phage PPSC2</name>
    <dbReference type="NCBI Taxonomy" id="2041350"/>
    <lineage>
        <taxon>Viruses</taxon>
        <taxon>Duplodnaviria</taxon>
        <taxon>Heunggongvirae</taxon>
        <taxon>Uroviricota</taxon>
        <taxon>Caudoviricetes</taxon>
        <taxon>Vandenendeviridae</taxon>
        <taxon>Gorskivirinae</taxon>
        <taxon>Shenlongvirus</taxon>
        <taxon>Shenlongvirus PPSC2</taxon>
    </lineage>
</organism>
<name>A0A2R2YAX9_9CAUD</name>
<dbReference type="Proteomes" id="UP000244827">
    <property type="component" value="Segment"/>
</dbReference>
<keyword evidence="2" id="KW-1185">Reference proteome</keyword>
<sequence>MTQDQFVYWLQGFVELTETEQPSKAQWAAIKDHLKLVFTKVTPDLGKPLQGPTPPVPFPGYPPLPAERVFPLKPNWLVPEIGKWPPGTVTC</sequence>
<proteinExistence type="predicted"/>
<reference evidence="1 2" key="1">
    <citation type="journal article" date="2018" name="Arch. Virol.">
        <title>Genomic characterization and phylogenetic analysis of the novel Pseudomonas phage PPSC2.</title>
        <authorList>
            <person name="Wu X."/>
            <person name="Wu Y."/>
            <person name="Tang Y."/>
            <person name="Gan B."/>
        </authorList>
    </citation>
    <scope>NUCLEOTIDE SEQUENCE [LARGE SCALE GENOMIC DNA]</scope>
</reference>
<protein>
    <submittedName>
        <fullName evidence="1">Uncharacterized protein</fullName>
    </submittedName>
</protein>
<dbReference type="EMBL" id="MF893340">
    <property type="protein sequence ID" value="ATN92823.1"/>
    <property type="molecule type" value="Genomic_DNA"/>
</dbReference>
<evidence type="ECO:0000313" key="2">
    <source>
        <dbReference type="Proteomes" id="UP000244827"/>
    </source>
</evidence>
<gene>
    <name evidence="1" type="ORF">PPSC2_60</name>
</gene>